<name>A0A2M7FRY6_9BACT</name>
<dbReference type="PANTHER" id="PTHR18919:SF107">
    <property type="entry name" value="ACETYL-COA ACETYLTRANSFERASE, CYTOSOLIC"/>
    <property type="match status" value="1"/>
</dbReference>
<evidence type="ECO:0000256" key="2">
    <source>
        <dbReference type="ARBA" id="ARBA00022679"/>
    </source>
</evidence>
<feature type="domain" description="AMP-binding enzyme C-terminal" evidence="7">
    <location>
        <begin position="126"/>
        <end position="201"/>
    </location>
</feature>
<dbReference type="EMBL" id="PFFO01000010">
    <property type="protein sequence ID" value="PIW08672.1"/>
    <property type="molecule type" value="Genomic_DNA"/>
</dbReference>
<feature type="domain" description="Thiolase C-terminal" evidence="6">
    <location>
        <begin position="462"/>
        <end position="582"/>
    </location>
</feature>
<reference evidence="9" key="1">
    <citation type="submission" date="2017-09" db="EMBL/GenBank/DDBJ databases">
        <title>Depth-based differentiation of microbial function through sediment-hosted aquifers and enrichment of novel symbionts in the deep terrestrial subsurface.</title>
        <authorList>
            <person name="Probst A.J."/>
            <person name="Ladd B."/>
            <person name="Jarett J.K."/>
            <person name="Geller-Mcgrath D.E."/>
            <person name="Sieber C.M.K."/>
            <person name="Emerson J.B."/>
            <person name="Anantharaman K."/>
            <person name="Thomas B.C."/>
            <person name="Malmstrom R."/>
            <person name="Stieglmeier M."/>
            <person name="Klingl A."/>
            <person name="Woyke T."/>
            <person name="Ryan C.M."/>
            <person name="Banfield J.F."/>
        </authorList>
    </citation>
    <scope>NUCLEOTIDE SEQUENCE [LARGE SCALE GENOMIC DNA]</scope>
</reference>
<dbReference type="InterPro" id="IPR020610">
    <property type="entry name" value="Thiolase_AS"/>
</dbReference>
<organism evidence="8 9">
    <name type="scientific">Candidatus Collierbacteria bacterium CG17_big_fil_post_rev_8_21_14_2_50_45_7</name>
    <dbReference type="NCBI Taxonomy" id="1974536"/>
    <lineage>
        <taxon>Bacteria</taxon>
        <taxon>Candidatus Collieribacteriota</taxon>
    </lineage>
</organism>
<evidence type="ECO:0000313" key="9">
    <source>
        <dbReference type="Proteomes" id="UP000230556"/>
    </source>
</evidence>
<dbReference type="Gene3D" id="3.30.300.30">
    <property type="match status" value="1"/>
</dbReference>
<dbReference type="CDD" id="cd00751">
    <property type="entry name" value="thiolase"/>
    <property type="match status" value="1"/>
</dbReference>
<feature type="non-terminal residue" evidence="8">
    <location>
        <position position="1"/>
    </location>
</feature>
<dbReference type="AlphaFoldDB" id="A0A2M7FRY6"/>
<dbReference type="Gene3D" id="3.40.50.12780">
    <property type="entry name" value="N-terminal domain of ligase-like"/>
    <property type="match status" value="1"/>
</dbReference>
<dbReference type="InterPro" id="IPR025110">
    <property type="entry name" value="AMP-bd_C"/>
</dbReference>
<proteinExistence type="inferred from homology"/>
<keyword evidence="3 4" id="KW-0012">Acyltransferase</keyword>
<evidence type="ECO:0000259" key="7">
    <source>
        <dbReference type="Pfam" id="PF13193"/>
    </source>
</evidence>
<evidence type="ECO:0008006" key="10">
    <source>
        <dbReference type="Google" id="ProtNLM"/>
    </source>
</evidence>
<dbReference type="Pfam" id="PF13193">
    <property type="entry name" value="AMP-binding_C"/>
    <property type="match status" value="1"/>
</dbReference>
<dbReference type="InterPro" id="IPR045851">
    <property type="entry name" value="AMP-bd_C_sf"/>
</dbReference>
<dbReference type="NCBIfam" id="TIGR01930">
    <property type="entry name" value="AcCoA-C-Actrans"/>
    <property type="match status" value="1"/>
</dbReference>
<dbReference type="PANTHER" id="PTHR18919">
    <property type="entry name" value="ACETYL-COA C-ACYLTRANSFERASE"/>
    <property type="match status" value="1"/>
</dbReference>
<keyword evidence="2 4" id="KW-0808">Transferase</keyword>
<evidence type="ECO:0000259" key="5">
    <source>
        <dbReference type="Pfam" id="PF00108"/>
    </source>
</evidence>
<dbReference type="PROSITE" id="PS00737">
    <property type="entry name" value="THIOLASE_2"/>
    <property type="match status" value="1"/>
</dbReference>
<dbReference type="InterPro" id="IPR020613">
    <property type="entry name" value="Thiolase_CS"/>
</dbReference>
<dbReference type="GO" id="GO:0016747">
    <property type="term" value="F:acyltransferase activity, transferring groups other than amino-acyl groups"/>
    <property type="evidence" value="ECO:0007669"/>
    <property type="project" value="InterPro"/>
</dbReference>
<sequence>LSKETILAFRDRFHVPLLETYGLTEAPMGLSNMLDDSREGSIGKPARHSDPTIFTQAKLVDNEIVLSTPALALGYWGNKDATQESFQNNWFYTGDYGRQDRDGYYYFVDRKKDLIRKKGENISSREIELVIANLPGVVSVAVIPIPSPLGEDDIKAYIVTQPGSNLNFDLVRAHCLKQLSYQKTPALVEFVESLPQTPTNKVAKQELKLMFQTNQSHKLTPRMLLVDGLRTPIAKMDGAFKDIRPDELLTHPLNALAKRLSLTHADDFIVGCVNQLGEAQRNIARQAILLSDLSSSTPATTINRLSASSLEAARLAFATIASGLSDSVLVGGVESFSRTKESDRLGYPHLHPKLTKTLLPSGVFMESLAQQSHISRSDQDEYALLSNERSLNSPTPEARGVIPVAGLDHDDIPRSGLALDRLSNLPPLFAGTITAGNSSKLGDSAGVLLMASPSLVATQSWQPLAGIIGFSLFATDPKDYGSAPVSAIRNLLNQHDLTIDHIGIWEIHEAYAAEALYVARQLHLSPSRINLWGGAVSLGHPFGATGVRLLPSAAHQLASSDSSYAVVSICIGGGQALACLLTK</sequence>
<comment type="caution">
    <text evidence="8">The sequence shown here is derived from an EMBL/GenBank/DDBJ whole genome shotgun (WGS) entry which is preliminary data.</text>
</comment>
<comment type="similarity">
    <text evidence="1 4">Belongs to the thiolase-like superfamily. Thiolase family.</text>
</comment>
<dbReference type="SUPFAM" id="SSF53901">
    <property type="entry name" value="Thiolase-like"/>
    <property type="match status" value="1"/>
</dbReference>
<dbReference type="InterPro" id="IPR042099">
    <property type="entry name" value="ANL_N_sf"/>
</dbReference>
<dbReference type="Proteomes" id="UP000230556">
    <property type="component" value="Unassembled WGS sequence"/>
</dbReference>
<dbReference type="Gene3D" id="3.40.47.10">
    <property type="match status" value="2"/>
</dbReference>
<dbReference type="Pfam" id="PF02803">
    <property type="entry name" value="Thiolase_C"/>
    <property type="match status" value="1"/>
</dbReference>
<evidence type="ECO:0000256" key="3">
    <source>
        <dbReference type="ARBA" id="ARBA00023315"/>
    </source>
</evidence>
<evidence type="ECO:0000259" key="6">
    <source>
        <dbReference type="Pfam" id="PF02803"/>
    </source>
</evidence>
<gene>
    <name evidence="8" type="ORF">COW38_00235</name>
</gene>
<accession>A0A2M7FRY6</accession>
<dbReference type="Pfam" id="PF00108">
    <property type="entry name" value="Thiolase_N"/>
    <property type="match status" value="1"/>
</dbReference>
<dbReference type="InterPro" id="IPR020617">
    <property type="entry name" value="Thiolase_C"/>
</dbReference>
<evidence type="ECO:0000256" key="4">
    <source>
        <dbReference type="RuleBase" id="RU003557"/>
    </source>
</evidence>
<feature type="domain" description="Thiolase N-terminal" evidence="5">
    <location>
        <begin position="225"/>
        <end position="452"/>
    </location>
</feature>
<dbReference type="InterPro" id="IPR016039">
    <property type="entry name" value="Thiolase-like"/>
</dbReference>
<dbReference type="InterPro" id="IPR002155">
    <property type="entry name" value="Thiolase"/>
</dbReference>
<dbReference type="PROSITE" id="PS00099">
    <property type="entry name" value="THIOLASE_3"/>
    <property type="match status" value="1"/>
</dbReference>
<evidence type="ECO:0000256" key="1">
    <source>
        <dbReference type="ARBA" id="ARBA00010982"/>
    </source>
</evidence>
<dbReference type="InterPro" id="IPR020616">
    <property type="entry name" value="Thiolase_N"/>
</dbReference>
<dbReference type="SUPFAM" id="SSF56801">
    <property type="entry name" value="Acetyl-CoA synthetase-like"/>
    <property type="match status" value="1"/>
</dbReference>
<protein>
    <recommendedName>
        <fullName evidence="10">Acetyl-CoA C-acyltransferase</fullName>
    </recommendedName>
</protein>
<evidence type="ECO:0000313" key="8">
    <source>
        <dbReference type="EMBL" id="PIW08672.1"/>
    </source>
</evidence>